<dbReference type="Gene3D" id="3.30.70.270">
    <property type="match status" value="2"/>
</dbReference>
<dbReference type="InterPro" id="IPR041577">
    <property type="entry name" value="RT_RNaseH_2"/>
</dbReference>
<dbReference type="Gene3D" id="3.10.20.370">
    <property type="match status" value="1"/>
</dbReference>
<dbReference type="InterPro" id="IPR000477">
    <property type="entry name" value="RT_dom"/>
</dbReference>
<dbReference type="EMBL" id="JABWDY010011312">
    <property type="protein sequence ID" value="KAF5199916.1"/>
    <property type="molecule type" value="Genomic_DNA"/>
</dbReference>
<keyword evidence="2" id="KW-0732">Signal</keyword>
<feature type="domain" description="Reverse transcriptase" evidence="3">
    <location>
        <begin position="1"/>
        <end position="151"/>
    </location>
</feature>
<accession>A0A7J6WRC3</accession>
<dbReference type="CDD" id="cd01647">
    <property type="entry name" value="RT_LTR"/>
    <property type="match status" value="1"/>
</dbReference>
<protein>
    <submittedName>
        <fullName evidence="4">Retrovirus-related pol polyprotein from transposon</fullName>
    </submittedName>
</protein>
<dbReference type="SUPFAM" id="SSF56672">
    <property type="entry name" value="DNA/RNA polymerases"/>
    <property type="match status" value="1"/>
</dbReference>
<dbReference type="InterPro" id="IPR043128">
    <property type="entry name" value="Rev_trsase/Diguanyl_cyclase"/>
</dbReference>
<dbReference type="CDD" id="cd09274">
    <property type="entry name" value="RNase_HI_RT_Ty3"/>
    <property type="match status" value="1"/>
</dbReference>
<dbReference type="Proteomes" id="UP000554482">
    <property type="component" value="Unassembled WGS sequence"/>
</dbReference>
<evidence type="ECO:0000259" key="3">
    <source>
        <dbReference type="PROSITE" id="PS50878"/>
    </source>
</evidence>
<dbReference type="GO" id="GO:0003824">
    <property type="term" value="F:catalytic activity"/>
    <property type="evidence" value="ECO:0007669"/>
    <property type="project" value="UniProtKB-KW"/>
</dbReference>
<evidence type="ECO:0000256" key="1">
    <source>
        <dbReference type="ARBA" id="ARBA00023268"/>
    </source>
</evidence>
<dbReference type="PROSITE" id="PS50878">
    <property type="entry name" value="RT_POL"/>
    <property type="match status" value="1"/>
</dbReference>
<dbReference type="OrthoDB" id="415724at2759"/>
<evidence type="ECO:0000256" key="2">
    <source>
        <dbReference type="SAM" id="SignalP"/>
    </source>
</evidence>
<organism evidence="4 5">
    <name type="scientific">Thalictrum thalictroides</name>
    <name type="common">Rue-anemone</name>
    <name type="synonym">Anemone thalictroides</name>
    <dbReference type="NCBI Taxonomy" id="46969"/>
    <lineage>
        <taxon>Eukaryota</taxon>
        <taxon>Viridiplantae</taxon>
        <taxon>Streptophyta</taxon>
        <taxon>Embryophyta</taxon>
        <taxon>Tracheophyta</taxon>
        <taxon>Spermatophyta</taxon>
        <taxon>Magnoliopsida</taxon>
        <taxon>Ranunculales</taxon>
        <taxon>Ranunculaceae</taxon>
        <taxon>Thalictroideae</taxon>
        <taxon>Thalictrum</taxon>
    </lineage>
</organism>
<gene>
    <name evidence="4" type="ORF">FRX31_010498</name>
</gene>
<dbReference type="InterPro" id="IPR043502">
    <property type="entry name" value="DNA/RNA_pol_sf"/>
</dbReference>
<dbReference type="PANTHER" id="PTHR37984:SF5">
    <property type="entry name" value="PROTEIN NYNRIN-LIKE"/>
    <property type="match status" value="1"/>
</dbReference>
<reference evidence="4 5" key="1">
    <citation type="submission" date="2020-06" db="EMBL/GenBank/DDBJ databases">
        <title>Transcriptomic and genomic resources for Thalictrum thalictroides and T. hernandezii: Facilitating candidate gene discovery in an emerging model plant lineage.</title>
        <authorList>
            <person name="Arias T."/>
            <person name="Riano-Pachon D.M."/>
            <person name="Di Stilio V.S."/>
        </authorList>
    </citation>
    <scope>NUCLEOTIDE SEQUENCE [LARGE SCALE GENOMIC DNA]</scope>
    <source>
        <strain evidence="5">cv. WT478/WT964</strain>
        <tissue evidence="4">Leaves</tissue>
    </source>
</reference>
<dbReference type="PANTHER" id="PTHR37984">
    <property type="entry name" value="PROTEIN CBG26694"/>
    <property type="match status" value="1"/>
</dbReference>
<sequence>MVLGVCVLIVVQSIKLPFATGFDMLDMLVGSKVFSKIDLKSGYHQIRICPGDEWKTDFKTKDGLYEWMVMSFGLTNAPSTFMRLMTQVLQSFIGKFVVVYFDNILIYSQNEQQHKSHIWEVFKALYDNSLLINLKKCDFMTDRLLFPGYIVSASGIHVDEDKVKAIQEWHTPRTIHDVRSFHGLTTFYRRFVKNFSSIAVPLTHCMRGTKFEWTEEADKSFNLLKDKISTAPVLVLPDFSKIFEVDCDASIMGIGVVLSQEGKPIAFFSEKLNDARKKWSTYQLELFALVQTLRHWHHYLVHREFILYTDHQGLQFLQSSSKTN</sequence>
<dbReference type="FunFam" id="3.30.70.270:FF:000020">
    <property type="entry name" value="Transposon Tf2-6 polyprotein-like Protein"/>
    <property type="match status" value="1"/>
</dbReference>
<feature type="signal peptide" evidence="2">
    <location>
        <begin position="1"/>
        <end position="21"/>
    </location>
</feature>
<comment type="caution">
    <text evidence="4">The sequence shown here is derived from an EMBL/GenBank/DDBJ whole genome shotgun (WGS) entry which is preliminary data.</text>
</comment>
<feature type="chain" id="PRO_5029856299" evidence="2">
    <location>
        <begin position="22"/>
        <end position="324"/>
    </location>
</feature>
<name>A0A7J6WRC3_THATH</name>
<evidence type="ECO:0000313" key="5">
    <source>
        <dbReference type="Proteomes" id="UP000554482"/>
    </source>
</evidence>
<keyword evidence="1" id="KW-0511">Multifunctional enzyme</keyword>
<dbReference type="InterPro" id="IPR050951">
    <property type="entry name" value="Retrovirus_Pol_polyprotein"/>
</dbReference>
<dbReference type="Gene3D" id="3.10.10.10">
    <property type="entry name" value="HIV Type 1 Reverse Transcriptase, subunit A, domain 1"/>
    <property type="match status" value="1"/>
</dbReference>
<dbReference type="Pfam" id="PF00078">
    <property type="entry name" value="RVT_1"/>
    <property type="match status" value="1"/>
</dbReference>
<dbReference type="Pfam" id="PF17919">
    <property type="entry name" value="RT_RNaseH_2"/>
    <property type="match status" value="1"/>
</dbReference>
<keyword evidence="5" id="KW-1185">Reference proteome</keyword>
<evidence type="ECO:0000313" key="4">
    <source>
        <dbReference type="EMBL" id="KAF5199916.1"/>
    </source>
</evidence>
<dbReference type="AlphaFoldDB" id="A0A7J6WRC3"/>
<proteinExistence type="predicted"/>